<dbReference type="SMART" id="SM00220">
    <property type="entry name" value="S_TKc"/>
    <property type="match status" value="1"/>
</dbReference>
<dbReference type="OMA" id="YQNNNDF"/>
<dbReference type="EMBL" id="CAJJDM010000010">
    <property type="protein sequence ID" value="CAD8049361.1"/>
    <property type="molecule type" value="Genomic_DNA"/>
</dbReference>
<dbReference type="Pfam" id="PF00069">
    <property type="entry name" value="Pkinase"/>
    <property type="match status" value="1"/>
</dbReference>
<dbReference type="InterPro" id="IPR000719">
    <property type="entry name" value="Prot_kinase_dom"/>
</dbReference>
<accession>A0A8S1K3U6</accession>
<dbReference type="PANTHER" id="PTHR24347">
    <property type="entry name" value="SERINE/THREONINE-PROTEIN KINASE"/>
    <property type="match status" value="1"/>
</dbReference>
<comment type="caution">
    <text evidence="2">The sequence shown here is derived from an EMBL/GenBank/DDBJ whole genome shotgun (WGS) entry which is preliminary data.</text>
</comment>
<dbReference type="PROSITE" id="PS50011">
    <property type="entry name" value="PROTEIN_KINASE_DOM"/>
    <property type="match status" value="1"/>
</dbReference>
<proteinExistence type="predicted"/>
<sequence>MMKIPLSPTLLQFESIFQSNQNFWSLCPQDSIKYDLEKRFIVIINSTIKIKKLRIGGGYIQYSDNKYIDIHNIEMQLTRNSQINSPGVKLTRQNYTLEIYGDIDDWVDYLKPFSIQFYFQQRYTIQKKIEKGTLQNWFTVRCKSTSLEYSVKIVEKNNNLNKRLFINNLQLLRNLKLHNLIKMKEIFESRNLIYIVYENIEGTNIDDLRLDKQLTEFDISTIMRILFTTLEYLHLNNVVLGQKAIVQNLYLRNPKDWSSVYFIDHFDIQSQYQNNNDFYSKAQNDINSLGNIMKYLLDYNNDAAKLYSYELQEWSKQAFDFYQKINDITKNYSSYDALQHPFIFQSSKLIVGSFNSRKLFHMSQLGIQSLEISTELNSNNQSNSNSPIKKGKKIIKIKPAISSPASPIQKATFEEQSSQGSIDVKAILEKYLDVKKSDIIIEPNIEQSPLKKQGNSFKLTSKKITSQSSAFIKEKSNFFQNSMLKKSARKIDSIHQKKYLEQSTNKKSTLEL</sequence>
<keyword evidence="3" id="KW-1185">Reference proteome</keyword>
<evidence type="ECO:0000259" key="1">
    <source>
        <dbReference type="PROSITE" id="PS50011"/>
    </source>
</evidence>
<gene>
    <name evidence="2" type="ORF">PPRIM_AZ9-3.1.T0130426</name>
</gene>
<dbReference type="Proteomes" id="UP000688137">
    <property type="component" value="Unassembled WGS sequence"/>
</dbReference>
<feature type="domain" description="Protein kinase" evidence="1">
    <location>
        <begin position="123"/>
        <end position="451"/>
    </location>
</feature>
<evidence type="ECO:0000313" key="2">
    <source>
        <dbReference type="EMBL" id="CAD8049361.1"/>
    </source>
</evidence>
<protein>
    <recommendedName>
        <fullName evidence="1">Protein kinase domain-containing protein</fullName>
    </recommendedName>
</protein>
<reference evidence="2" key="1">
    <citation type="submission" date="2021-01" db="EMBL/GenBank/DDBJ databases">
        <authorList>
            <consortium name="Genoscope - CEA"/>
            <person name="William W."/>
        </authorList>
    </citation>
    <scope>NUCLEOTIDE SEQUENCE</scope>
</reference>
<name>A0A8S1K3U6_PARPR</name>
<evidence type="ECO:0000313" key="3">
    <source>
        <dbReference type="Proteomes" id="UP000688137"/>
    </source>
</evidence>
<dbReference type="GO" id="GO:0004672">
    <property type="term" value="F:protein kinase activity"/>
    <property type="evidence" value="ECO:0007669"/>
    <property type="project" value="InterPro"/>
</dbReference>
<dbReference type="GO" id="GO:0005524">
    <property type="term" value="F:ATP binding"/>
    <property type="evidence" value="ECO:0007669"/>
    <property type="project" value="InterPro"/>
</dbReference>
<organism evidence="2 3">
    <name type="scientific">Paramecium primaurelia</name>
    <dbReference type="NCBI Taxonomy" id="5886"/>
    <lineage>
        <taxon>Eukaryota</taxon>
        <taxon>Sar</taxon>
        <taxon>Alveolata</taxon>
        <taxon>Ciliophora</taxon>
        <taxon>Intramacronucleata</taxon>
        <taxon>Oligohymenophorea</taxon>
        <taxon>Peniculida</taxon>
        <taxon>Parameciidae</taxon>
        <taxon>Paramecium</taxon>
    </lineage>
</organism>
<dbReference type="AlphaFoldDB" id="A0A8S1K3U6"/>